<dbReference type="Gene3D" id="3.50.50.60">
    <property type="entry name" value="FAD/NAD(P)-binding domain"/>
    <property type="match status" value="2"/>
</dbReference>
<dbReference type="InterPro" id="IPR050775">
    <property type="entry name" value="FAD-binding_Monooxygenases"/>
</dbReference>
<keyword evidence="4" id="KW-0274">FAD</keyword>
<accession>A0ABY9SWT0</accession>
<keyword evidence="5" id="KW-0521">NADP</keyword>
<keyword evidence="6 8" id="KW-0560">Oxidoreductase</keyword>
<dbReference type="RefSeq" id="WP_310763559.1">
    <property type="nucleotide sequence ID" value="NZ_CP134050.1"/>
</dbReference>
<evidence type="ECO:0000256" key="7">
    <source>
        <dbReference type="ARBA" id="ARBA00023033"/>
    </source>
</evidence>
<name>A0ABY9SWT0_BREBE</name>
<evidence type="ECO:0000256" key="4">
    <source>
        <dbReference type="ARBA" id="ARBA00022827"/>
    </source>
</evidence>
<evidence type="ECO:0000256" key="3">
    <source>
        <dbReference type="ARBA" id="ARBA00022630"/>
    </source>
</evidence>
<evidence type="ECO:0000256" key="6">
    <source>
        <dbReference type="ARBA" id="ARBA00023002"/>
    </source>
</evidence>
<evidence type="ECO:0000256" key="2">
    <source>
        <dbReference type="ARBA" id="ARBA00010139"/>
    </source>
</evidence>
<keyword evidence="7" id="KW-0503">Monooxygenase</keyword>
<dbReference type="PANTHER" id="PTHR43098">
    <property type="entry name" value="L-ORNITHINE N(5)-MONOOXYGENASE-RELATED"/>
    <property type="match status" value="1"/>
</dbReference>
<dbReference type="PANTHER" id="PTHR43098:SF3">
    <property type="entry name" value="L-ORNITHINE N(5)-MONOOXYGENASE-RELATED"/>
    <property type="match status" value="1"/>
</dbReference>
<dbReference type="EC" id="1.14.13.-" evidence="8"/>
<dbReference type="SUPFAM" id="SSF51905">
    <property type="entry name" value="FAD/NAD(P)-binding domain"/>
    <property type="match status" value="1"/>
</dbReference>
<dbReference type="GO" id="GO:0016491">
    <property type="term" value="F:oxidoreductase activity"/>
    <property type="evidence" value="ECO:0007669"/>
    <property type="project" value="UniProtKB-KW"/>
</dbReference>
<evidence type="ECO:0000313" key="8">
    <source>
        <dbReference type="EMBL" id="WNC12285.1"/>
    </source>
</evidence>
<comment type="similarity">
    <text evidence="2">Belongs to the FAD-binding monooxygenase family.</text>
</comment>
<organism evidence="8 9">
    <name type="scientific">Brevibacillus brevis</name>
    <name type="common">Bacillus brevis</name>
    <dbReference type="NCBI Taxonomy" id="1393"/>
    <lineage>
        <taxon>Bacteria</taxon>
        <taxon>Bacillati</taxon>
        <taxon>Bacillota</taxon>
        <taxon>Bacilli</taxon>
        <taxon>Bacillales</taxon>
        <taxon>Paenibacillaceae</taxon>
        <taxon>Brevibacillus</taxon>
    </lineage>
</organism>
<comment type="cofactor">
    <cofactor evidence="1">
        <name>FAD</name>
        <dbReference type="ChEBI" id="CHEBI:57692"/>
    </cofactor>
</comment>
<reference evidence="8 9" key="1">
    <citation type="submission" date="2023-09" db="EMBL/GenBank/DDBJ databases">
        <title>Complete Genome and Methylome dissection of Bacillus brevis NEB573 original source of BbsI restriction endonuclease.</title>
        <authorList>
            <person name="Fomenkov A."/>
            <person name="Roberts R.D."/>
        </authorList>
    </citation>
    <scope>NUCLEOTIDE SEQUENCE [LARGE SCALE GENOMIC DNA]</scope>
    <source>
        <strain evidence="8 9">NEB573</strain>
    </source>
</reference>
<sequence length="549" mass="62240">MTSIHQNSEKATDERSEFDAIVVGAGFSGLYMLYRLRELGLSIRVFDNADDVGGTWFWNRYPGARCDSESYNYCFSFSKELLQEWSWSERYATQPEILSYLKHVADRFDLRKDIQFNTRVTSAVFHEESGKWVVGTDRGDSMSAKFFINAVGCLSTANVPKFEGLESFAGNWYHTSKWPHEPVDFQGQKVGVIGTGASGLQCIPEIAKDAARLIVFQRTPHYASPAQNRPITPEEDRQIKANYDKLVEKMRNAHAGFPYETKAKHALGVTPEERNQIYEELWKIGGYHFLYSFSDLLYNKEANDTASEFIRSKIRQIVRDPEVAELLCPKEYPYGTKRPLLDWDYYETFNRENVSLVDIKKSPIVKITPEGIQTTQDLYELDSIVFATGFDAITGTLVRMDIRGRGGITLKQKWENGPSTYLGMTVHQFPNMFVITGPGSPSVLANLPITIEQGVDWITACIKFIYEHKIDRIEPTLEAENAWVEEVNKEANATLYSLASSWYSGTNIPGKPKVFMPYVGGLGKYRAICDNVAEAGYKGYDLVSKSHQV</sequence>
<evidence type="ECO:0000256" key="1">
    <source>
        <dbReference type="ARBA" id="ARBA00001974"/>
    </source>
</evidence>
<evidence type="ECO:0000313" key="9">
    <source>
        <dbReference type="Proteomes" id="UP001256827"/>
    </source>
</evidence>
<protein>
    <submittedName>
        <fullName evidence="8">NAD(P)/FAD-dependent oxidoreductase</fullName>
        <ecNumber evidence="8">1.14.13.-</ecNumber>
    </submittedName>
</protein>
<proteinExistence type="inferred from homology"/>
<gene>
    <name evidence="8" type="ORF">RGB73_16215</name>
</gene>
<keyword evidence="3" id="KW-0285">Flavoprotein</keyword>
<dbReference type="Pfam" id="PF00743">
    <property type="entry name" value="FMO-like"/>
    <property type="match status" value="1"/>
</dbReference>
<dbReference type="InterPro" id="IPR020946">
    <property type="entry name" value="Flavin_mOase-like"/>
</dbReference>
<dbReference type="EMBL" id="CP134050">
    <property type="protein sequence ID" value="WNC12285.1"/>
    <property type="molecule type" value="Genomic_DNA"/>
</dbReference>
<keyword evidence="9" id="KW-1185">Reference proteome</keyword>
<evidence type="ECO:0000256" key="5">
    <source>
        <dbReference type="ARBA" id="ARBA00022857"/>
    </source>
</evidence>
<dbReference type="InterPro" id="IPR036188">
    <property type="entry name" value="FAD/NAD-bd_sf"/>
</dbReference>
<dbReference type="Proteomes" id="UP001256827">
    <property type="component" value="Chromosome"/>
</dbReference>